<dbReference type="PROSITE" id="PS50069">
    <property type="entry name" value="CULLIN_2"/>
    <property type="match status" value="1"/>
</dbReference>
<dbReference type="InterPro" id="IPR044554">
    <property type="entry name" value="ANAPC2"/>
</dbReference>
<dbReference type="InParanoid" id="A0A0V0QFP1"/>
<comment type="similarity">
    <text evidence="1">Belongs to the cullin family.</text>
</comment>
<dbReference type="GO" id="GO:0007091">
    <property type="term" value="P:metaphase/anaphase transition of mitotic cell cycle"/>
    <property type="evidence" value="ECO:0007669"/>
    <property type="project" value="TreeGrafter"/>
</dbReference>
<dbReference type="SMART" id="SM00182">
    <property type="entry name" value="CULLIN"/>
    <property type="match status" value="1"/>
</dbReference>
<dbReference type="GO" id="GO:0070979">
    <property type="term" value="P:protein K11-linked ubiquitination"/>
    <property type="evidence" value="ECO:0007669"/>
    <property type="project" value="TreeGrafter"/>
</dbReference>
<evidence type="ECO:0000313" key="5">
    <source>
        <dbReference type="Proteomes" id="UP000054937"/>
    </source>
</evidence>
<dbReference type="SUPFAM" id="SSF75632">
    <property type="entry name" value="Cullin homology domain"/>
    <property type="match status" value="1"/>
</dbReference>
<comment type="caution">
    <text evidence="4">The sequence shown here is derived from an EMBL/GenBank/DDBJ whole genome shotgun (WGS) entry which is preliminary data.</text>
</comment>
<evidence type="ECO:0000313" key="4">
    <source>
        <dbReference type="EMBL" id="KRX01026.1"/>
    </source>
</evidence>
<evidence type="ECO:0000259" key="3">
    <source>
        <dbReference type="PROSITE" id="PS50069"/>
    </source>
</evidence>
<proteinExistence type="inferred from homology"/>
<feature type="domain" description="Cullin family profile" evidence="3">
    <location>
        <begin position="389"/>
        <end position="584"/>
    </location>
</feature>
<accession>A0A0V0QFP1</accession>
<dbReference type="AlphaFoldDB" id="A0A0V0QFP1"/>
<dbReference type="PANTHER" id="PTHR45957">
    <property type="entry name" value="ANAPHASE-PROMOTING COMPLEX SUBUNIT 2"/>
    <property type="match status" value="1"/>
</dbReference>
<dbReference type="GO" id="GO:0031625">
    <property type="term" value="F:ubiquitin protein ligase binding"/>
    <property type="evidence" value="ECO:0007669"/>
    <property type="project" value="InterPro"/>
</dbReference>
<reference evidence="4 5" key="1">
    <citation type="journal article" date="2015" name="Sci. Rep.">
        <title>Genome of the facultative scuticociliatosis pathogen Pseudocohnilembus persalinus provides insight into its virulence through horizontal gene transfer.</title>
        <authorList>
            <person name="Xiong J."/>
            <person name="Wang G."/>
            <person name="Cheng J."/>
            <person name="Tian M."/>
            <person name="Pan X."/>
            <person name="Warren A."/>
            <person name="Jiang C."/>
            <person name="Yuan D."/>
            <person name="Miao W."/>
        </authorList>
    </citation>
    <scope>NUCLEOTIDE SEQUENCE [LARGE SCALE GENOMIC DNA]</scope>
    <source>
        <strain evidence="4">36N120E</strain>
    </source>
</reference>
<protein>
    <submittedName>
        <fullName evidence="4">Cullin homology</fullName>
    </submittedName>
</protein>
<sequence>MNILQAFNLNSQTGQNQQQIQQLQNIMQGWQYFKQIIDNLFQKQDLDEQLRLFTKFIVKQSPHLIQLLPFEKQEQLKKINGEFNTDILDRFFSSFLGIDYTGRVILILSKILIQDIKELSQILKENLNTFTPFFQQIEAYYTNLHENLLKLIEEIFKSLFDPQEIDSSKMVEENSESKKQKEQIIEQIQQISTQINEKMHEFYSKICISHIFDFCLNYPDSHVISVELKQSLDFVPMMNELKENLIQQIKKRLLIPGVITQTILNYYINTLKFMQILDPQGFYFEEIIQTLKKYLLKRNDTIRCIIQHLADIDEEGQGYGQLIKERVQIPESKQQQLDFSSDEDEAQAEKWEIQSLVHKKKELINFEVQQKPTNLYKGVKYMESDLLSILVNLYGSQEEFIKEYQNMLAEKMMGAKEVNIDEEFKNLELLKLRCGDQNLQACNVILKDVRDSKKVDQNIHQDFLQPLTQKNINTDLLKFDSLHCTFVSKGYWQINYDQEENELPDIVKPVFDEYLKRFELTKQQRKLKLHPNLGYVNLTLSFDNGDFDFKCPPIQALLISYFDETKYNIKSGLTAQWLSQQLAMVTFDEEENELILRDQSSFVS</sequence>
<evidence type="ECO:0000256" key="2">
    <source>
        <dbReference type="SAM" id="Coils"/>
    </source>
</evidence>
<dbReference type="InterPro" id="IPR016158">
    <property type="entry name" value="Cullin_homology"/>
</dbReference>
<dbReference type="InterPro" id="IPR036317">
    <property type="entry name" value="Cullin_homology_sf"/>
</dbReference>
<dbReference type="GO" id="GO:0006511">
    <property type="term" value="P:ubiquitin-dependent protein catabolic process"/>
    <property type="evidence" value="ECO:0007669"/>
    <property type="project" value="InterPro"/>
</dbReference>
<feature type="coiled-coil region" evidence="2">
    <location>
        <begin position="174"/>
        <end position="201"/>
    </location>
</feature>
<dbReference type="Gene3D" id="3.30.230.130">
    <property type="entry name" value="Cullin, Chain C, Domain 2"/>
    <property type="match status" value="1"/>
</dbReference>
<dbReference type="Gene3D" id="1.20.1310.10">
    <property type="entry name" value="Cullin Repeats"/>
    <property type="match status" value="1"/>
</dbReference>
<dbReference type="PANTHER" id="PTHR45957:SF1">
    <property type="entry name" value="ANAPHASE-PROMOTING COMPLEX SUBUNIT 2"/>
    <property type="match status" value="1"/>
</dbReference>
<gene>
    <name evidence="4" type="ORF">PPERSA_09632</name>
</gene>
<dbReference type="GO" id="GO:0005680">
    <property type="term" value="C:anaphase-promoting complex"/>
    <property type="evidence" value="ECO:0007669"/>
    <property type="project" value="TreeGrafter"/>
</dbReference>
<keyword evidence="2" id="KW-0175">Coiled coil</keyword>
<organism evidence="4 5">
    <name type="scientific">Pseudocohnilembus persalinus</name>
    <name type="common">Ciliate</name>
    <dbReference type="NCBI Taxonomy" id="266149"/>
    <lineage>
        <taxon>Eukaryota</taxon>
        <taxon>Sar</taxon>
        <taxon>Alveolata</taxon>
        <taxon>Ciliophora</taxon>
        <taxon>Intramacronucleata</taxon>
        <taxon>Oligohymenophorea</taxon>
        <taxon>Scuticociliatia</taxon>
        <taxon>Philasterida</taxon>
        <taxon>Pseudocohnilembidae</taxon>
        <taxon>Pseudocohnilembus</taxon>
    </lineage>
</organism>
<dbReference type="Pfam" id="PF25773">
    <property type="entry name" value="TPR_ANAPC2"/>
    <property type="match status" value="1"/>
</dbReference>
<dbReference type="InterPro" id="IPR057975">
    <property type="entry name" value="TPR_ANAPC2"/>
</dbReference>
<evidence type="ECO:0000256" key="1">
    <source>
        <dbReference type="PROSITE-ProRule" id="PRU00330"/>
    </source>
</evidence>
<dbReference type="Proteomes" id="UP000054937">
    <property type="component" value="Unassembled WGS sequence"/>
</dbReference>
<dbReference type="OrthoDB" id="5581181at2759"/>
<keyword evidence="5" id="KW-1185">Reference proteome</keyword>
<name>A0A0V0QFP1_PSEPJ</name>
<dbReference type="EMBL" id="LDAU01000180">
    <property type="protein sequence ID" value="KRX01026.1"/>
    <property type="molecule type" value="Genomic_DNA"/>
</dbReference>